<gene>
    <name evidence="1" type="ORF">GWI33_008106</name>
</gene>
<proteinExistence type="predicted"/>
<evidence type="ECO:0000313" key="1">
    <source>
        <dbReference type="EMBL" id="KAF7278656.1"/>
    </source>
</evidence>
<accession>A0A834MEE2</accession>
<organism evidence="1 2">
    <name type="scientific">Rhynchophorus ferrugineus</name>
    <name type="common">Red palm weevil</name>
    <name type="synonym">Curculio ferrugineus</name>
    <dbReference type="NCBI Taxonomy" id="354439"/>
    <lineage>
        <taxon>Eukaryota</taxon>
        <taxon>Metazoa</taxon>
        <taxon>Ecdysozoa</taxon>
        <taxon>Arthropoda</taxon>
        <taxon>Hexapoda</taxon>
        <taxon>Insecta</taxon>
        <taxon>Pterygota</taxon>
        <taxon>Neoptera</taxon>
        <taxon>Endopterygota</taxon>
        <taxon>Coleoptera</taxon>
        <taxon>Polyphaga</taxon>
        <taxon>Cucujiformia</taxon>
        <taxon>Curculionidae</taxon>
        <taxon>Dryophthorinae</taxon>
        <taxon>Rhynchophorus</taxon>
    </lineage>
</organism>
<name>A0A834MEE2_RHYFE</name>
<keyword evidence="2" id="KW-1185">Reference proteome</keyword>
<protein>
    <submittedName>
        <fullName evidence="1">Uncharacterized protein</fullName>
    </submittedName>
</protein>
<sequence>MGWLTSSLPPHDGLSDRSVAVAVVVCRLSNRADRDIGDPSVLIEKRNTVEIPVRGSSTPLLLLQSVQR</sequence>
<comment type="caution">
    <text evidence="1">The sequence shown here is derived from an EMBL/GenBank/DDBJ whole genome shotgun (WGS) entry which is preliminary data.</text>
</comment>
<dbReference type="EMBL" id="JAACXV010000393">
    <property type="protein sequence ID" value="KAF7278656.1"/>
    <property type="molecule type" value="Genomic_DNA"/>
</dbReference>
<dbReference type="AlphaFoldDB" id="A0A834MEE2"/>
<evidence type="ECO:0000313" key="2">
    <source>
        <dbReference type="Proteomes" id="UP000625711"/>
    </source>
</evidence>
<dbReference type="Proteomes" id="UP000625711">
    <property type="component" value="Unassembled WGS sequence"/>
</dbReference>
<reference evidence="1" key="1">
    <citation type="submission" date="2020-08" db="EMBL/GenBank/DDBJ databases">
        <title>Genome sequencing and assembly of the red palm weevil Rhynchophorus ferrugineus.</title>
        <authorList>
            <person name="Dias G.B."/>
            <person name="Bergman C.M."/>
            <person name="Manee M."/>
        </authorList>
    </citation>
    <scope>NUCLEOTIDE SEQUENCE</scope>
    <source>
        <strain evidence="1">AA-2017</strain>
        <tissue evidence="1">Whole larva</tissue>
    </source>
</reference>